<sequence>MTDTPQRRPDSVPPDPTSMSGLELLRACSTLEQPPSSIVTTLELNVNYVRTVRTDGQKLIAEGRTVHVGRSTATAEARIHDRFGHLVAHGTTTCLIRRANDRPARRGAPEEEG</sequence>
<gene>
    <name evidence="4" type="ORF">GCM10010185_42920</name>
</gene>
<evidence type="ECO:0000259" key="3">
    <source>
        <dbReference type="Pfam" id="PF03061"/>
    </source>
</evidence>
<dbReference type="InterPro" id="IPR003736">
    <property type="entry name" value="PAAI_dom"/>
</dbReference>
<dbReference type="RefSeq" id="WP_189225064.1">
    <property type="nucleotide sequence ID" value="NZ_BMRG01000008.1"/>
</dbReference>
<proteinExistence type="predicted"/>
<feature type="compositionally biased region" description="Basic and acidic residues" evidence="2">
    <location>
        <begin position="1"/>
        <end position="10"/>
    </location>
</feature>
<keyword evidence="5" id="KW-1185">Reference proteome</keyword>
<dbReference type="Gene3D" id="3.10.129.10">
    <property type="entry name" value="Hotdog Thioesterase"/>
    <property type="match status" value="1"/>
</dbReference>
<keyword evidence="1" id="KW-0378">Hydrolase</keyword>
<dbReference type="CDD" id="cd03443">
    <property type="entry name" value="PaaI_thioesterase"/>
    <property type="match status" value="1"/>
</dbReference>
<dbReference type="Proteomes" id="UP000639606">
    <property type="component" value="Unassembled WGS sequence"/>
</dbReference>
<dbReference type="SUPFAM" id="SSF54637">
    <property type="entry name" value="Thioesterase/thiol ester dehydrase-isomerase"/>
    <property type="match status" value="1"/>
</dbReference>
<dbReference type="Pfam" id="PF03061">
    <property type="entry name" value="4HBT"/>
    <property type="match status" value="1"/>
</dbReference>
<dbReference type="GO" id="GO:0016289">
    <property type="term" value="F:acyl-CoA hydrolase activity"/>
    <property type="evidence" value="ECO:0007669"/>
    <property type="project" value="UniProtKB-ARBA"/>
</dbReference>
<dbReference type="NCBIfam" id="TIGR00369">
    <property type="entry name" value="unchar_dom_1"/>
    <property type="match status" value="1"/>
</dbReference>
<reference evidence="4" key="1">
    <citation type="journal article" date="2014" name="Int. J. Syst. Evol. Microbiol.">
        <title>Complete genome sequence of Corynebacterium casei LMG S-19264T (=DSM 44701T), isolated from a smear-ripened cheese.</title>
        <authorList>
            <consortium name="US DOE Joint Genome Institute (JGI-PGF)"/>
            <person name="Walter F."/>
            <person name="Albersmeier A."/>
            <person name="Kalinowski J."/>
            <person name="Ruckert C."/>
        </authorList>
    </citation>
    <scope>NUCLEOTIDE SEQUENCE</scope>
    <source>
        <strain evidence="4">JCM 3313</strain>
    </source>
</reference>
<dbReference type="AlphaFoldDB" id="A0A918APP4"/>
<dbReference type="InterPro" id="IPR029069">
    <property type="entry name" value="HotDog_dom_sf"/>
</dbReference>
<dbReference type="InterPro" id="IPR006683">
    <property type="entry name" value="Thioestr_dom"/>
</dbReference>
<evidence type="ECO:0000313" key="5">
    <source>
        <dbReference type="Proteomes" id="UP000639606"/>
    </source>
</evidence>
<protein>
    <recommendedName>
        <fullName evidence="3">Thioesterase domain-containing protein</fullName>
    </recommendedName>
</protein>
<reference evidence="4" key="2">
    <citation type="submission" date="2020-09" db="EMBL/GenBank/DDBJ databases">
        <authorList>
            <person name="Sun Q."/>
            <person name="Ohkuma M."/>
        </authorList>
    </citation>
    <scope>NUCLEOTIDE SEQUENCE</scope>
    <source>
        <strain evidence="4">JCM 3313</strain>
    </source>
</reference>
<feature type="region of interest" description="Disordered" evidence="2">
    <location>
        <begin position="1"/>
        <end position="20"/>
    </location>
</feature>
<evidence type="ECO:0000256" key="2">
    <source>
        <dbReference type="SAM" id="MobiDB-lite"/>
    </source>
</evidence>
<dbReference type="EMBL" id="BMRG01000008">
    <property type="protein sequence ID" value="GGP65526.1"/>
    <property type="molecule type" value="Genomic_DNA"/>
</dbReference>
<evidence type="ECO:0000313" key="4">
    <source>
        <dbReference type="EMBL" id="GGP65526.1"/>
    </source>
</evidence>
<accession>A0A918APP4</accession>
<organism evidence="4 5">
    <name type="scientific">Saccharothrix coeruleofusca</name>
    <dbReference type="NCBI Taxonomy" id="33919"/>
    <lineage>
        <taxon>Bacteria</taxon>
        <taxon>Bacillati</taxon>
        <taxon>Actinomycetota</taxon>
        <taxon>Actinomycetes</taxon>
        <taxon>Pseudonocardiales</taxon>
        <taxon>Pseudonocardiaceae</taxon>
        <taxon>Saccharothrix</taxon>
    </lineage>
</organism>
<comment type="caution">
    <text evidence="4">The sequence shown here is derived from an EMBL/GenBank/DDBJ whole genome shotgun (WGS) entry which is preliminary data.</text>
</comment>
<feature type="domain" description="Thioesterase" evidence="3">
    <location>
        <begin position="25"/>
        <end position="86"/>
    </location>
</feature>
<evidence type="ECO:0000256" key="1">
    <source>
        <dbReference type="ARBA" id="ARBA00022801"/>
    </source>
</evidence>
<name>A0A918APP4_9PSEU</name>